<keyword evidence="5" id="KW-0812">Transmembrane</keyword>
<protein>
    <submittedName>
        <fullName evidence="9">TolC family protein</fullName>
    </submittedName>
</protein>
<evidence type="ECO:0000256" key="2">
    <source>
        <dbReference type="ARBA" id="ARBA00007613"/>
    </source>
</evidence>
<dbReference type="InterPro" id="IPR051906">
    <property type="entry name" value="TolC-like"/>
</dbReference>
<dbReference type="Gene3D" id="1.20.1600.10">
    <property type="entry name" value="Outer membrane efflux proteins (OEP)"/>
    <property type="match status" value="1"/>
</dbReference>
<evidence type="ECO:0000256" key="4">
    <source>
        <dbReference type="ARBA" id="ARBA00022452"/>
    </source>
</evidence>
<evidence type="ECO:0000256" key="8">
    <source>
        <dbReference type="SAM" id="Coils"/>
    </source>
</evidence>
<comment type="similarity">
    <text evidence="2">Belongs to the outer membrane factor (OMF) (TC 1.B.17) family.</text>
</comment>
<feature type="coiled-coil region" evidence="8">
    <location>
        <begin position="221"/>
        <end position="248"/>
    </location>
</feature>
<organism evidence="9 10">
    <name type="scientific">Thermithiobacillus plumbiphilus</name>
    <dbReference type="NCBI Taxonomy" id="1729899"/>
    <lineage>
        <taxon>Bacteria</taxon>
        <taxon>Pseudomonadati</taxon>
        <taxon>Pseudomonadota</taxon>
        <taxon>Acidithiobacillia</taxon>
        <taxon>Acidithiobacillales</taxon>
        <taxon>Thermithiobacillaceae</taxon>
        <taxon>Thermithiobacillus</taxon>
    </lineage>
</organism>
<comment type="caution">
    <text evidence="9">The sequence shown here is derived from an EMBL/GenBank/DDBJ whole genome shotgun (WGS) entry which is preliminary data.</text>
</comment>
<dbReference type="SUPFAM" id="SSF56954">
    <property type="entry name" value="Outer membrane efflux proteins (OEP)"/>
    <property type="match status" value="1"/>
</dbReference>
<keyword evidence="6" id="KW-0472">Membrane</keyword>
<keyword evidence="7" id="KW-0998">Cell outer membrane</keyword>
<evidence type="ECO:0000256" key="1">
    <source>
        <dbReference type="ARBA" id="ARBA00004442"/>
    </source>
</evidence>
<gene>
    <name evidence="9" type="ORF">WOB96_10590</name>
</gene>
<keyword evidence="3" id="KW-0813">Transport</keyword>
<comment type="subcellular location">
    <subcellularLocation>
        <location evidence="1">Cell outer membrane</location>
    </subcellularLocation>
</comment>
<evidence type="ECO:0000256" key="5">
    <source>
        <dbReference type="ARBA" id="ARBA00022692"/>
    </source>
</evidence>
<name>A0ABU9DCI0_9PROT</name>
<evidence type="ECO:0000313" key="9">
    <source>
        <dbReference type="EMBL" id="MEK8090208.1"/>
    </source>
</evidence>
<dbReference type="PANTHER" id="PTHR30026:SF20">
    <property type="entry name" value="OUTER MEMBRANE PROTEIN TOLC"/>
    <property type="match status" value="1"/>
</dbReference>
<dbReference type="RefSeq" id="WP_341371264.1">
    <property type="nucleotide sequence ID" value="NZ_JBBPCO010000010.1"/>
</dbReference>
<reference evidence="9 10" key="1">
    <citation type="submission" date="2024-04" db="EMBL/GenBank/DDBJ databases">
        <authorList>
            <person name="Abashina T."/>
            <person name="Shaikin A."/>
        </authorList>
    </citation>
    <scope>NUCLEOTIDE SEQUENCE [LARGE SCALE GENOMIC DNA]</scope>
    <source>
        <strain evidence="9 10">AAFK</strain>
    </source>
</reference>
<feature type="coiled-coil region" evidence="8">
    <location>
        <begin position="355"/>
        <end position="407"/>
    </location>
</feature>
<sequence>MAEQHACLAGQSRPAVRLLALVLGLLPGTSLALDFRESVELALRQNPDMQVSQAQLAQAEAGLHQAQARRYPSLSASLTGTYTNDALNAFGLKLSQRNATFNDFGAGEFNGPGSLSVAPGNLNHPGGTGNLDTRFELNIPIYNGGQIRGFIEQARAQLRAAQQGDVAARQQLIFNVAQAYQGVHAARSFVGVAAQGVQAAEAYVKTNESMLRQGMIVRSDLLSAQVRLEDARIQLEQARNAEAAAMDQLHLLIGMPLDVPLTLGPDAEIAAPAGSLADLQAGAVAGNPQIQAMRQQLAAAQAGMRTARAAYYPHLNAMARQDWNSGELSLGAPSYTVAGVLSWQLFDFGASRAGVAQAEAKRMELQARLRQAEDGIRLKVADAWRKVREAERRITLRRQALVQAEEAQRLVDRRYRNGVTTMVEVLGNQAQLDKARADLVQARYDQVIQRAVLRLATGSLVPESF</sequence>
<dbReference type="Proteomes" id="UP001446205">
    <property type="component" value="Unassembled WGS sequence"/>
</dbReference>
<dbReference type="Pfam" id="PF02321">
    <property type="entry name" value="OEP"/>
    <property type="match status" value="2"/>
</dbReference>
<evidence type="ECO:0000256" key="6">
    <source>
        <dbReference type="ARBA" id="ARBA00023136"/>
    </source>
</evidence>
<dbReference type="InterPro" id="IPR003423">
    <property type="entry name" value="OMP_efflux"/>
</dbReference>
<keyword evidence="8" id="KW-0175">Coiled coil</keyword>
<evidence type="ECO:0000256" key="3">
    <source>
        <dbReference type="ARBA" id="ARBA00022448"/>
    </source>
</evidence>
<keyword evidence="10" id="KW-1185">Reference proteome</keyword>
<dbReference type="EMBL" id="JBBPCO010000010">
    <property type="protein sequence ID" value="MEK8090208.1"/>
    <property type="molecule type" value="Genomic_DNA"/>
</dbReference>
<proteinExistence type="inferred from homology"/>
<evidence type="ECO:0000256" key="7">
    <source>
        <dbReference type="ARBA" id="ARBA00023237"/>
    </source>
</evidence>
<keyword evidence="4" id="KW-1134">Transmembrane beta strand</keyword>
<evidence type="ECO:0000313" key="10">
    <source>
        <dbReference type="Proteomes" id="UP001446205"/>
    </source>
</evidence>
<accession>A0ABU9DCI0</accession>
<dbReference type="PANTHER" id="PTHR30026">
    <property type="entry name" value="OUTER MEMBRANE PROTEIN TOLC"/>
    <property type="match status" value="1"/>
</dbReference>